<dbReference type="AlphaFoldDB" id="A0AAQ4ES38"/>
<dbReference type="InterPro" id="IPR025110">
    <property type="entry name" value="AMP-bd_C"/>
</dbReference>
<accession>A0AAQ4ES38</accession>
<name>A0AAQ4ES38_AMBAM</name>
<evidence type="ECO:0000313" key="3">
    <source>
        <dbReference type="Proteomes" id="UP001321473"/>
    </source>
</evidence>
<dbReference type="InterPro" id="IPR045851">
    <property type="entry name" value="AMP-bd_C_sf"/>
</dbReference>
<evidence type="ECO:0000259" key="1">
    <source>
        <dbReference type="Pfam" id="PF13193"/>
    </source>
</evidence>
<dbReference type="Proteomes" id="UP001321473">
    <property type="component" value="Unassembled WGS sequence"/>
</dbReference>
<keyword evidence="3" id="KW-1185">Reference proteome</keyword>
<evidence type="ECO:0000313" key="2">
    <source>
        <dbReference type="EMBL" id="KAK8777527.1"/>
    </source>
</evidence>
<dbReference type="PANTHER" id="PTHR24096">
    <property type="entry name" value="LONG-CHAIN-FATTY-ACID--COA LIGASE"/>
    <property type="match status" value="1"/>
</dbReference>
<dbReference type="EMBL" id="JARKHS020011758">
    <property type="protein sequence ID" value="KAK8777527.1"/>
    <property type="molecule type" value="Genomic_DNA"/>
</dbReference>
<dbReference type="GO" id="GO:0016405">
    <property type="term" value="F:CoA-ligase activity"/>
    <property type="evidence" value="ECO:0007669"/>
    <property type="project" value="TreeGrafter"/>
</dbReference>
<feature type="domain" description="AMP-binding enzyme C-terminal" evidence="1">
    <location>
        <begin position="81"/>
        <end position="160"/>
    </location>
</feature>
<dbReference type="Gene3D" id="3.30.300.30">
    <property type="match status" value="1"/>
</dbReference>
<protein>
    <recommendedName>
        <fullName evidence="1">AMP-binding enzyme C-terminal domain-containing protein</fullName>
    </recommendedName>
</protein>
<reference evidence="2 3" key="1">
    <citation type="journal article" date="2023" name="Arcadia Sci">
        <title>De novo assembly of a long-read Amblyomma americanum tick genome.</title>
        <authorList>
            <person name="Chou S."/>
            <person name="Poskanzer K.E."/>
            <person name="Rollins M."/>
            <person name="Thuy-Boun P.S."/>
        </authorList>
    </citation>
    <scope>NUCLEOTIDE SEQUENCE [LARGE SCALE GENOMIC DNA]</scope>
    <source>
        <strain evidence="2">F_SG_1</strain>
        <tissue evidence="2">Salivary glands</tissue>
    </source>
</reference>
<comment type="caution">
    <text evidence="2">The sequence shown here is derived from an EMBL/GenBank/DDBJ whole genome shotgun (WGS) entry which is preliminary data.</text>
</comment>
<organism evidence="2 3">
    <name type="scientific">Amblyomma americanum</name>
    <name type="common">Lone star tick</name>
    <dbReference type="NCBI Taxonomy" id="6943"/>
    <lineage>
        <taxon>Eukaryota</taxon>
        <taxon>Metazoa</taxon>
        <taxon>Ecdysozoa</taxon>
        <taxon>Arthropoda</taxon>
        <taxon>Chelicerata</taxon>
        <taxon>Arachnida</taxon>
        <taxon>Acari</taxon>
        <taxon>Parasitiformes</taxon>
        <taxon>Ixodida</taxon>
        <taxon>Ixodoidea</taxon>
        <taxon>Ixodidae</taxon>
        <taxon>Amblyomminae</taxon>
        <taxon>Amblyomma</taxon>
    </lineage>
</organism>
<gene>
    <name evidence="2" type="ORF">V5799_029128</name>
</gene>
<dbReference type="SUPFAM" id="SSF56801">
    <property type="entry name" value="Acetyl-CoA synthetase-like"/>
    <property type="match status" value="1"/>
</dbReference>
<sequence>MPRAKAAHAYHMSGIRAEAGHVSYPRAAVDCHKTPLSAPQSSVPSTLAGDIMYYDEDGRVYFVDRVKDIIKCLDQQVSSVELESLLQSHGSVADAAVVGVEDTRYGDAPAAFVVLRNSSKPPAEIAAELKALVADQTEKFKHLYGGVVFVDRLPRNTNGKVMKQQLKAMYEKCNVY</sequence>
<dbReference type="PANTHER" id="PTHR24096:SF422">
    <property type="entry name" value="BCDNA.GH02901"/>
    <property type="match status" value="1"/>
</dbReference>
<proteinExistence type="predicted"/>
<dbReference type="Pfam" id="PF13193">
    <property type="entry name" value="AMP-binding_C"/>
    <property type="match status" value="1"/>
</dbReference>